<comment type="caution">
    <text evidence="6">The sequence shown here is derived from an EMBL/GenBank/DDBJ whole genome shotgun (WGS) entry which is preliminary data.</text>
</comment>
<accession>A0A9W8DXR1</accession>
<feature type="transmembrane region" description="Helical" evidence="1">
    <location>
        <begin position="83"/>
        <end position="101"/>
    </location>
</feature>
<dbReference type="InterPro" id="IPR056542">
    <property type="entry name" value="Ig-like_POM152_1st"/>
</dbReference>
<proteinExistence type="predicted"/>
<dbReference type="InterPro" id="IPR056540">
    <property type="entry name" value="TMD_POM152"/>
</dbReference>
<dbReference type="EMBL" id="JANBPT010000372">
    <property type="protein sequence ID" value="KAJ1922800.1"/>
    <property type="molecule type" value="Genomic_DNA"/>
</dbReference>
<feature type="domain" description="Nucleoporin POM152 first Ig-like" evidence="5">
    <location>
        <begin position="184"/>
        <end position="291"/>
    </location>
</feature>
<dbReference type="Pfam" id="PF24312">
    <property type="entry name" value="Ig-like_POM152"/>
    <property type="match status" value="2"/>
</dbReference>
<evidence type="ECO:0000313" key="7">
    <source>
        <dbReference type="Proteomes" id="UP001150569"/>
    </source>
</evidence>
<feature type="transmembrane region" description="Helical" evidence="1">
    <location>
        <begin position="50"/>
        <end position="71"/>
    </location>
</feature>
<dbReference type="GO" id="GO:0006606">
    <property type="term" value="P:protein import into nucleus"/>
    <property type="evidence" value="ECO:0007669"/>
    <property type="project" value="TreeGrafter"/>
</dbReference>
<dbReference type="OrthoDB" id="5529162at2759"/>
<dbReference type="GO" id="GO:0017056">
    <property type="term" value="F:structural constituent of nuclear pore"/>
    <property type="evidence" value="ECO:0007669"/>
    <property type="project" value="InterPro"/>
</dbReference>
<protein>
    <recommendedName>
        <fullName evidence="8">Nucleoporin Pom152</fullName>
    </recommendedName>
</protein>
<feature type="domain" description="Nucleoporin POM152 Ig-like" evidence="4">
    <location>
        <begin position="1378"/>
        <end position="1446"/>
    </location>
</feature>
<dbReference type="GO" id="GO:0070762">
    <property type="term" value="C:nuclear pore transmembrane ring"/>
    <property type="evidence" value="ECO:0007669"/>
    <property type="project" value="TreeGrafter"/>
</dbReference>
<keyword evidence="1" id="KW-0472">Membrane</keyword>
<evidence type="ECO:0000259" key="4">
    <source>
        <dbReference type="Pfam" id="PF24312"/>
    </source>
</evidence>
<dbReference type="Pfam" id="PF24097">
    <property type="entry name" value="TMD_POM152"/>
    <property type="match status" value="1"/>
</dbReference>
<dbReference type="InterPro" id="IPR037701">
    <property type="entry name" value="Pom152"/>
</dbReference>
<dbReference type="Proteomes" id="UP001150569">
    <property type="component" value="Unassembled WGS sequence"/>
</dbReference>
<name>A0A9W8DXR1_9FUNG</name>
<sequence length="1448" mass="157169">MSTPRRSPGPRSPAPATPVKLIDRAGAARPVTGGSPLIPLRLIDAPLQRLYVASVAAGLVAVKAYQCWSLVGDGLRQSPGLFIQWAVLDTLFLLVVWRLRIPLLAFPWFQYLFLAILAVLLDTQLFLFRHTVVTYALQSASLQVLGTVQRWRAVAYAGIYGRPPSDNPILGRHTVHILPHSIAKFDLTRARPCVNTREASTAAVVTLPIIVNGTAPATIQFTHQPFTSAVVETYSETVSSRKKKLARVQKGEDWSIYHYHLQVQLPGVYRLLHVRDDMGAEFRLTSQAAVVTECPYARVESAEPADTHSGTLARWLGWSAPSPLERDQCPGDRVAGLQVDVFGVPPLNLVYGRRYLSSETRVAVDDIGTPKPAAPLPDLNTPADVPIPLDQLAPYCAVTFAHPLSDVFTEPGDHFLVVLGVTDRFDHQSPIIPPGQSTHLARVRVHPLPTVQLDATDGVVRRLVAGSPPDQAPTAALTFQGTAPFHLTYSLSAQAAGAVVNPTGEDIKSLTTNRSQAQVRLSTAGSLILHTLRDAHCTVGIAGAHPRVTVETITPPLLTMTAAPIKAACVGEIGSLLTLNLQGEPPFRVTYRQTHVDRRDSRTLQAQVDEGHQTTLRLTPSVVGRYTYEFLAVADRNFPRGVPVRNTRYTQVVHPQPNAIWHSVRKQVGSAAVPRHEVCRADRVTLPVDLSGTGPWTLTYQVVYRPAKADEPPVTTPVTVEHLTGNHYDLTVNTDVPGGSITVDLLSVTDANHCVKDLALPEATIRVRTHRPTVALQCATWTDRHRPISNEASPDIPTVWFHQGDSVNFPIQLEGEPPFVVTYRSRVPTARGSSYSRNVTVRNLHEHSADLAFAEGAHEVELVSVADATCAGEVDPRYSRCQAKIIPPPTVVLAPSVAVDVVAHLDDAARRLAQPGVSAAPAASLLRLRDVANEFWAPPVCPNTPARMDLLLDGHGPWTAEIELFRWGLPAVWTPTTHATPAADPTLHRAHTLRGVLGNMGRVAQSTRADRKVITTAVALSTYDLDTRQPGVYYYRFHRLADAEYTGGVSDPFIARPVGKRKDLIVRQAVLPRPFVRFASAEEASRRMATDAPVTTGRGLALARDETSAGAVAPPLLSTSSIASATLQCVGQPLGLDTAHPMTVHLFGTPPFSLEYQVFDPTGARVQIDLEPAAFPADRGVTASAHSGTVRLTGITTHTYHLRPPLIADQPGRYWVVLTAVDDAFGCGPSTLAEASARGGNDGNHAALAALVNGPTTAHLARAVDVRESPDILPLLPPGQTTLCRGSNLRFSLEGTPPWQVRYTYGRRQYQTAVTVRNAQLSIDLNEPGELIIEEVCHVGGGAATGSSCCRTRRDLRFTVYDLPGALVDGGQDVFEDIYEGQQTQITVKLVGTPPFSFTYVRTALGDPSQTLETHTVTDLHEPMYRIKTSQEGIFQVTAVSDKYCRYP</sequence>
<dbReference type="Pfam" id="PF24519">
    <property type="entry name" value="Ig-like_Pom152_1"/>
    <property type="match status" value="1"/>
</dbReference>
<evidence type="ECO:0008006" key="8">
    <source>
        <dbReference type="Google" id="ProtNLM"/>
    </source>
</evidence>
<organism evidence="6 7">
    <name type="scientific">Tieghemiomyces parasiticus</name>
    <dbReference type="NCBI Taxonomy" id="78921"/>
    <lineage>
        <taxon>Eukaryota</taxon>
        <taxon>Fungi</taxon>
        <taxon>Fungi incertae sedis</taxon>
        <taxon>Zoopagomycota</taxon>
        <taxon>Kickxellomycotina</taxon>
        <taxon>Dimargaritomycetes</taxon>
        <taxon>Dimargaritales</taxon>
        <taxon>Dimargaritaceae</taxon>
        <taxon>Tieghemiomyces</taxon>
    </lineage>
</organism>
<dbReference type="InterPro" id="IPR056541">
    <property type="entry name" value="Ig-like_POM152"/>
</dbReference>
<gene>
    <name evidence="6" type="ORF">IWQ60_006278</name>
</gene>
<dbReference type="PANTHER" id="PTHR28206:SF1">
    <property type="entry name" value="NUCLEOPORIN POM152"/>
    <property type="match status" value="1"/>
</dbReference>
<evidence type="ECO:0000259" key="5">
    <source>
        <dbReference type="Pfam" id="PF24519"/>
    </source>
</evidence>
<keyword evidence="7" id="KW-1185">Reference proteome</keyword>
<keyword evidence="1" id="KW-1133">Transmembrane helix</keyword>
<feature type="domain" description="Nucleoporin POM152 Ig-like" evidence="4">
    <location>
        <begin position="799"/>
        <end position="877"/>
    </location>
</feature>
<feature type="transmembrane region" description="Helical" evidence="1">
    <location>
        <begin position="108"/>
        <end position="128"/>
    </location>
</feature>
<evidence type="ECO:0000256" key="1">
    <source>
        <dbReference type="SAM" id="Phobius"/>
    </source>
</evidence>
<keyword evidence="1" id="KW-0812">Transmembrane</keyword>
<dbReference type="PANTHER" id="PTHR28206">
    <property type="entry name" value="NUCLEOPORIN POM152"/>
    <property type="match status" value="1"/>
</dbReference>
<feature type="domain" description="Nucleoporin POM152 immunoglobulin-like" evidence="2">
    <location>
        <begin position="554"/>
        <end position="658"/>
    </location>
</feature>
<evidence type="ECO:0000313" key="6">
    <source>
        <dbReference type="EMBL" id="KAJ1922800.1"/>
    </source>
</evidence>
<feature type="domain" description="Nucleoporin POM152 N-terminal transmembrane" evidence="3">
    <location>
        <begin position="44"/>
        <end position="127"/>
    </location>
</feature>
<reference evidence="6" key="1">
    <citation type="submission" date="2022-07" db="EMBL/GenBank/DDBJ databases">
        <title>Phylogenomic reconstructions and comparative analyses of Kickxellomycotina fungi.</title>
        <authorList>
            <person name="Reynolds N.K."/>
            <person name="Stajich J.E."/>
            <person name="Barry K."/>
            <person name="Grigoriev I.V."/>
            <person name="Crous P."/>
            <person name="Smith M.E."/>
        </authorList>
    </citation>
    <scope>NUCLEOTIDE SEQUENCE</scope>
    <source>
        <strain evidence="6">RSA 861</strain>
    </source>
</reference>
<evidence type="ECO:0000259" key="3">
    <source>
        <dbReference type="Pfam" id="PF24097"/>
    </source>
</evidence>
<evidence type="ECO:0000259" key="2">
    <source>
        <dbReference type="Pfam" id="PF23664"/>
    </source>
</evidence>
<dbReference type="Pfam" id="PF23664">
    <property type="entry name" value="Ig_Pom152"/>
    <property type="match status" value="1"/>
</dbReference>
<dbReference type="GO" id="GO:0006999">
    <property type="term" value="P:nuclear pore organization"/>
    <property type="evidence" value="ECO:0007669"/>
    <property type="project" value="TreeGrafter"/>
</dbReference>
<dbReference type="InterPro" id="IPR056544">
    <property type="entry name" value="Ig_POM152"/>
</dbReference>